<dbReference type="GO" id="GO:0003700">
    <property type="term" value="F:DNA-binding transcription factor activity"/>
    <property type="evidence" value="ECO:0007669"/>
    <property type="project" value="TreeGrafter"/>
</dbReference>
<keyword evidence="3" id="KW-0804">Transcription</keyword>
<feature type="domain" description="HTH iclR-type" evidence="4">
    <location>
        <begin position="16"/>
        <end position="78"/>
    </location>
</feature>
<protein>
    <submittedName>
        <fullName evidence="6">IclR family transcriptional regulator</fullName>
    </submittedName>
</protein>
<dbReference type="RefSeq" id="WP_102827267.1">
    <property type="nucleotide sequence ID" value="NZ_CP065721.1"/>
</dbReference>
<sequence>MTQTDQGSDAAKQAGIQVIARAAAVMRALGSHPQGLSLAAIAQLVDLPRSTVQRIIGALEAEHLAETIGPGGGFRLGPALGQLISQTQTDIISLVKPQMLALSEQLQESVCVSTLVGDKSYVVDRVVAERELRVVFPIGINAPAYTTASGKALLAALPDESLAQLLPDPLPKVTPATPERAALLAQLAQIRAGTLAEEHDELIEGMSSFAVVLDTYLGRYAIAVVAPSARAATRSAAFQQALLACKHTVERAIGRSTDQA</sequence>
<dbReference type="InterPro" id="IPR005471">
    <property type="entry name" value="Tscrpt_reg_IclR_N"/>
</dbReference>
<dbReference type="SUPFAM" id="SSF46785">
    <property type="entry name" value="Winged helix' DNA-binding domain"/>
    <property type="match status" value="1"/>
</dbReference>
<keyword evidence="2" id="KW-0238">DNA-binding</keyword>
<dbReference type="PANTHER" id="PTHR30136">
    <property type="entry name" value="HELIX-TURN-HELIX TRANSCRIPTIONAL REGULATOR, ICLR FAMILY"/>
    <property type="match status" value="1"/>
</dbReference>
<evidence type="ECO:0000259" key="5">
    <source>
        <dbReference type="PROSITE" id="PS51078"/>
    </source>
</evidence>
<dbReference type="Gene3D" id="3.30.450.40">
    <property type="match status" value="1"/>
</dbReference>
<evidence type="ECO:0000256" key="3">
    <source>
        <dbReference type="ARBA" id="ARBA00023163"/>
    </source>
</evidence>
<dbReference type="PANTHER" id="PTHR30136:SF35">
    <property type="entry name" value="HTH-TYPE TRANSCRIPTIONAL REGULATOR RV1719"/>
    <property type="match status" value="1"/>
</dbReference>
<name>A0A8E2U5K1_9GAMM</name>
<evidence type="ECO:0000256" key="2">
    <source>
        <dbReference type="ARBA" id="ARBA00023125"/>
    </source>
</evidence>
<dbReference type="Gene3D" id="1.10.10.10">
    <property type="entry name" value="Winged helix-like DNA-binding domain superfamily/Winged helix DNA-binding domain"/>
    <property type="match status" value="1"/>
</dbReference>
<organism evidence="6 7">
    <name type="scientific">Stutzerimonas degradans</name>
    <dbReference type="NCBI Taxonomy" id="2968968"/>
    <lineage>
        <taxon>Bacteria</taxon>
        <taxon>Pseudomonadati</taxon>
        <taxon>Pseudomonadota</taxon>
        <taxon>Gammaproteobacteria</taxon>
        <taxon>Pseudomonadales</taxon>
        <taxon>Pseudomonadaceae</taxon>
        <taxon>Stutzerimonas</taxon>
    </lineage>
</organism>
<dbReference type="EMBL" id="POUK01000001">
    <property type="protein sequence ID" value="PNF77729.1"/>
    <property type="molecule type" value="Genomic_DNA"/>
</dbReference>
<dbReference type="SMART" id="SM00346">
    <property type="entry name" value="HTH_ICLR"/>
    <property type="match status" value="1"/>
</dbReference>
<proteinExistence type="predicted"/>
<dbReference type="InterPro" id="IPR050707">
    <property type="entry name" value="HTH_MetabolicPath_Reg"/>
</dbReference>
<dbReference type="InterPro" id="IPR029016">
    <property type="entry name" value="GAF-like_dom_sf"/>
</dbReference>
<dbReference type="GO" id="GO:0003677">
    <property type="term" value="F:DNA binding"/>
    <property type="evidence" value="ECO:0007669"/>
    <property type="project" value="UniProtKB-KW"/>
</dbReference>
<dbReference type="Proteomes" id="UP000235881">
    <property type="component" value="Unassembled WGS sequence"/>
</dbReference>
<evidence type="ECO:0000256" key="1">
    <source>
        <dbReference type="ARBA" id="ARBA00023015"/>
    </source>
</evidence>
<dbReference type="InterPro" id="IPR036390">
    <property type="entry name" value="WH_DNA-bd_sf"/>
</dbReference>
<dbReference type="GO" id="GO:0045892">
    <property type="term" value="P:negative regulation of DNA-templated transcription"/>
    <property type="evidence" value="ECO:0007669"/>
    <property type="project" value="TreeGrafter"/>
</dbReference>
<dbReference type="PROSITE" id="PS51077">
    <property type="entry name" value="HTH_ICLR"/>
    <property type="match status" value="1"/>
</dbReference>
<gene>
    <name evidence="6" type="ORF">CXK95_00090</name>
</gene>
<keyword evidence="7" id="KW-1185">Reference proteome</keyword>
<dbReference type="AlphaFoldDB" id="A0A8E2U5K1"/>
<evidence type="ECO:0000259" key="4">
    <source>
        <dbReference type="PROSITE" id="PS51077"/>
    </source>
</evidence>
<comment type="caution">
    <text evidence="6">The sequence shown here is derived from an EMBL/GenBank/DDBJ whole genome shotgun (WGS) entry which is preliminary data.</text>
</comment>
<dbReference type="Pfam" id="PF01614">
    <property type="entry name" value="IclR_C"/>
    <property type="match status" value="1"/>
</dbReference>
<evidence type="ECO:0000313" key="7">
    <source>
        <dbReference type="Proteomes" id="UP000235881"/>
    </source>
</evidence>
<evidence type="ECO:0000313" key="6">
    <source>
        <dbReference type="EMBL" id="PNF77729.1"/>
    </source>
</evidence>
<keyword evidence="1" id="KW-0805">Transcription regulation</keyword>
<accession>A0A8E2U5K1</accession>
<dbReference type="PROSITE" id="PS51078">
    <property type="entry name" value="ICLR_ED"/>
    <property type="match status" value="1"/>
</dbReference>
<feature type="domain" description="IclR-ED" evidence="5">
    <location>
        <begin position="72"/>
        <end position="260"/>
    </location>
</feature>
<dbReference type="InterPro" id="IPR014757">
    <property type="entry name" value="Tscrpt_reg_IclR_C"/>
</dbReference>
<reference evidence="6 7" key="1">
    <citation type="submission" date="2018-01" db="EMBL/GenBank/DDBJ databases">
        <title>Denitrification phenotypes of diverse strains of Pseudomonas stutzeri.</title>
        <authorList>
            <person name="Milligan D.A."/>
            <person name="Bergaust L."/>
            <person name="Bakken L.R."/>
            <person name="Frostegard A."/>
        </authorList>
    </citation>
    <scope>NUCLEOTIDE SEQUENCE [LARGE SCALE GENOMIC DNA]</scope>
    <source>
        <strain evidence="6 7">DSM 50238</strain>
    </source>
</reference>
<dbReference type="InterPro" id="IPR036388">
    <property type="entry name" value="WH-like_DNA-bd_sf"/>
</dbReference>
<dbReference type="Pfam" id="PF09339">
    <property type="entry name" value="HTH_IclR"/>
    <property type="match status" value="1"/>
</dbReference>
<dbReference type="SUPFAM" id="SSF55781">
    <property type="entry name" value="GAF domain-like"/>
    <property type="match status" value="1"/>
</dbReference>